<evidence type="ECO:0000313" key="8">
    <source>
        <dbReference type="EMBL" id="KAK1747045.1"/>
    </source>
</evidence>
<comment type="similarity">
    <text evidence="1">Belongs to the centrin family.</text>
</comment>
<dbReference type="SMART" id="SM00100">
    <property type="entry name" value="cNMP"/>
    <property type="match status" value="1"/>
</dbReference>
<dbReference type="GO" id="GO:0005952">
    <property type="term" value="C:cAMP-dependent protein kinase complex"/>
    <property type="evidence" value="ECO:0007669"/>
    <property type="project" value="InterPro"/>
</dbReference>
<accession>A0AAD9DIM6</accession>
<dbReference type="InterPro" id="IPR018490">
    <property type="entry name" value="cNMP-bd_dom_sf"/>
</dbReference>
<evidence type="ECO:0000256" key="4">
    <source>
        <dbReference type="SAM" id="MobiDB-lite"/>
    </source>
</evidence>
<dbReference type="PROSITE" id="PS00889">
    <property type="entry name" value="CNMP_BINDING_2"/>
    <property type="match status" value="1"/>
</dbReference>
<evidence type="ECO:0000256" key="2">
    <source>
        <dbReference type="ARBA" id="ARBA00022737"/>
    </source>
</evidence>
<dbReference type="Gene3D" id="3.40.30.10">
    <property type="entry name" value="Glutaredoxin"/>
    <property type="match status" value="1"/>
</dbReference>
<sequence>MIFRNQALCLACAAATATAFVPINTIGMKLSPRDLILPRRQRQSITISPTSRYLNTLSDNKNTNNNKISLQSTLTSDEEASTTAQDDPNNDKGNKSQDDDEIPAFPSKNDHGIYDIINADQHNAWLKANPDKLMVIKFYAPWCRACKSVEPKYIQISKDDKYKDIPIIFGQLSVQHNKAYVKSLGIMALPSMQIYAGSEGLVENFPCGPSKIPMLKRKLTDTINAKVDPVSLTLKLDCADERNKEAEPCRTRTLTVLDEANATNEIDEVISDQRKEENLRYLRTGVPYFKDFEDDDFYDLMDKAKLVTFEQGDVIMRQGMEGTMFYVIETGEVEITVRTAFEDPLTTPSDYLGAVINILGPHNYFGERALITHEPRAASVRATQKTRCFAFEVNDIPSSSVLSGKKEATMERMQEINNKYGTDVYDIDLIESQFKSANTANQQRGSVNSPGAIVGVDTDDIIPDQSSSTTMELDDVSGAQANERVISLLVRFKQIRRAARCFEYIMKTKPKFGDVGEARRRALLVSKLTKYQRSEFTDLFKLIDQSKDGFISLLELRRAMESVGQNRSDDELLEMINNSNPEVDGNTEINFSEFMGMMAEAEFYYLFIETFEALDSNKSGFVSAGALNSVLCGVRDLVSDDRMSIIDTSDMDMQIDYETFADMLLGKPL</sequence>
<dbReference type="InterPro" id="IPR000595">
    <property type="entry name" value="cNMP-bd_dom"/>
</dbReference>
<feature type="compositionally biased region" description="Polar residues" evidence="4">
    <location>
        <begin position="72"/>
        <end position="87"/>
    </location>
</feature>
<keyword evidence="9" id="KW-1185">Reference proteome</keyword>
<evidence type="ECO:0000259" key="5">
    <source>
        <dbReference type="PROSITE" id="PS50042"/>
    </source>
</evidence>
<comment type="caution">
    <text evidence="8">The sequence shown here is derived from an EMBL/GenBank/DDBJ whole genome shotgun (WGS) entry which is preliminary data.</text>
</comment>
<dbReference type="Gene3D" id="1.10.238.10">
    <property type="entry name" value="EF-hand"/>
    <property type="match status" value="2"/>
</dbReference>
<dbReference type="SMART" id="SM00054">
    <property type="entry name" value="EFh"/>
    <property type="match status" value="3"/>
</dbReference>
<dbReference type="Gene3D" id="2.60.120.10">
    <property type="entry name" value="Jelly Rolls"/>
    <property type="match status" value="1"/>
</dbReference>
<dbReference type="PROSITE" id="PS50222">
    <property type="entry name" value="EF_HAND_2"/>
    <property type="match status" value="1"/>
</dbReference>
<feature type="domain" description="EF-hand" evidence="6">
    <location>
        <begin position="531"/>
        <end position="566"/>
    </location>
</feature>
<dbReference type="CDD" id="cd02961">
    <property type="entry name" value="PDI_a_family"/>
    <property type="match status" value="1"/>
</dbReference>
<feature type="region of interest" description="Disordered" evidence="4">
    <location>
        <begin position="72"/>
        <end position="105"/>
    </location>
</feature>
<evidence type="ECO:0000259" key="6">
    <source>
        <dbReference type="PROSITE" id="PS50222"/>
    </source>
</evidence>
<dbReference type="InterPro" id="IPR013766">
    <property type="entry name" value="Thioredoxin_domain"/>
</dbReference>
<dbReference type="InterPro" id="IPR002048">
    <property type="entry name" value="EF_hand_dom"/>
</dbReference>
<dbReference type="GO" id="GO:0043226">
    <property type="term" value="C:organelle"/>
    <property type="evidence" value="ECO:0007669"/>
    <property type="project" value="UniProtKB-ARBA"/>
</dbReference>
<dbReference type="GO" id="GO:0005509">
    <property type="term" value="F:calcium ion binding"/>
    <property type="evidence" value="ECO:0007669"/>
    <property type="project" value="InterPro"/>
</dbReference>
<dbReference type="EMBL" id="JATAAI010000003">
    <property type="protein sequence ID" value="KAK1747045.1"/>
    <property type="molecule type" value="Genomic_DNA"/>
</dbReference>
<proteinExistence type="inferred from homology"/>
<gene>
    <name evidence="8" type="ORF">QTG54_002389</name>
</gene>
<dbReference type="SUPFAM" id="SSF52833">
    <property type="entry name" value="Thioredoxin-like"/>
    <property type="match status" value="1"/>
</dbReference>
<dbReference type="FunFam" id="1.10.238.10:FF:000178">
    <property type="entry name" value="Calmodulin-2 A"/>
    <property type="match status" value="1"/>
</dbReference>
<dbReference type="PROSITE" id="PS00018">
    <property type="entry name" value="EF_HAND_1"/>
    <property type="match status" value="1"/>
</dbReference>
<keyword evidence="3" id="KW-0106">Calcium</keyword>
<evidence type="ECO:0000256" key="1">
    <source>
        <dbReference type="ARBA" id="ARBA00005253"/>
    </source>
</evidence>
<dbReference type="Pfam" id="PF13499">
    <property type="entry name" value="EF-hand_7"/>
    <property type="match status" value="1"/>
</dbReference>
<dbReference type="Pfam" id="PF13202">
    <property type="entry name" value="EF-hand_5"/>
    <property type="match status" value="1"/>
</dbReference>
<dbReference type="Pfam" id="PF00027">
    <property type="entry name" value="cNMP_binding"/>
    <property type="match status" value="1"/>
</dbReference>
<evidence type="ECO:0000313" key="9">
    <source>
        <dbReference type="Proteomes" id="UP001224775"/>
    </source>
</evidence>
<dbReference type="InterPro" id="IPR014710">
    <property type="entry name" value="RmlC-like_jellyroll"/>
</dbReference>
<dbReference type="AlphaFoldDB" id="A0AAD9DIM6"/>
<dbReference type="PROSITE" id="PS51352">
    <property type="entry name" value="THIOREDOXIN_2"/>
    <property type="match status" value="1"/>
</dbReference>
<evidence type="ECO:0000256" key="3">
    <source>
        <dbReference type="ARBA" id="ARBA00022837"/>
    </source>
</evidence>
<dbReference type="PRINTS" id="PR00103">
    <property type="entry name" value="CAMPKINASE"/>
</dbReference>
<dbReference type="Proteomes" id="UP001224775">
    <property type="component" value="Unassembled WGS sequence"/>
</dbReference>
<dbReference type="CDD" id="cd00038">
    <property type="entry name" value="CAP_ED"/>
    <property type="match status" value="1"/>
</dbReference>
<dbReference type="InterPro" id="IPR018247">
    <property type="entry name" value="EF_Hand_1_Ca_BS"/>
</dbReference>
<dbReference type="PROSITE" id="PS50042">
    <property type="entry name" value="CNMP_BINDING_3"/>
    <property type="match status" value="1"/>
</dbReference>
<feature type="domain" description="Cyclic nucleotide-binding" evidence="5">
    <location>
        <begin position="288"/>
        <end position="392"/>
    </location>
</feature>
<name>A0AAD9DIM6_9STRA</name>
<organism evidence="8 9">
    <name type="scientific">Skeletonema marinoi</name>
    <dbReference type="NCBI Taxonomy" id="267567"/>
    <lineage>
        <taxon>Eukaryota</taxon>
        <taxon>Sar</taxon>
        <taxon>Stramenopiles</taxon>
        <taxon>Ochrophyta</taxon>
        <taxon>Bacillariophyta</taxon>
        <taxon>Coscinodiscophyceae</taxon>
        <taxon>Thalassiosirophycidae</taxon>
        <taxon>Thalassiosirales</taxon>
        <taxon>Skeletonemataceae</taxon>
        <taxon>Skeletonema</taxon>
        <taxon>Skeletonema marinoi-dohrnii complex</taxon>
    </lineage>
</organism>
<protein>
    <submittedName>
        <fullName evidence="8">CAP family effector domain-containing protein</fullName>
    </submittedName>
</protein>
<dbReference type="SUPFAM" id="SSF47473">
    <property type="entry name" value="EF-hand"/>
    <property type="match status" value="1"/>
</dbReference>
<reference evidence="8" key="1">
    <citation type="submission" date="2023-06" db="EMBL/GenBank/DDBJ databases">
        <title>Survivors Of The Sea: Transcriptome response of Skeletonema marinoi to long-term dormancy.</title>
        <authorList>
            <person name="Pinder M.I.M."/>
            <person name="Kourtchenko O."/>
            <person name="Robertson E.K."/>
            <person name="Larsson T."/>
            <person name="Maumus F."/>
            <person name="Osuna-Cruz C.M."/>
            <person name="Vancaester E."/>
            <person name="Stenow R."/>
            <person name="Vandepoele K."/>
            <person name="Ploug H."/>
            <person name="Bruchert V."/>
            <person name="Godhe A."/>
            <person name="Topel M."/>
        </authorList>
    </citation>
    <scope>NUCLEOTIDE SEQUENCE</scope>
    <source>
        <strain evidence="8">R05AC</strain>
    </source>
</reference>
<dbReference type="InterPro" id="IPR050503">
    <property type="entry name" value="cAMP-dep_PK_reg_su-like"/>
</dbReference>
<evidence type="ECO:0000259" key="7">
    <source>
        <dbReference type="PROSITE" id="PS51352"/>
    </source>
</evidence>
<dbReference type="InterPro" id="IPR018488">
    <property type="entry name" value="cNMP-bd_CS"/>
</dbReference>
<dbReference type="Pfam" id="PF00085">
    <property type="entry name" value="Thioredoxin"/>
    <property type="match status" value="1"/>
</dbReference>
<feature type="domain" description="Thioredoxin" evidence="7">
    <location>
        <begin position="96"/>
        <end position="225"/>
    </location>
</feature>
<keyword evidence="2" id="KW-0677">Repeat</keyword>
<dbReference type="CDD" id="cd00051">
    <property type="entry name" value="EFh"/>
    <property type="match status" value="1"/>
</dbReference>
<dbReference type="InterPro" id="IPR036249">
    <property type="entry name" value="Thioredoxin-like_sf"/>
</dbReference>
<dbReference type="PANTHER" id="PTHR11635:SF152">
    <property type="entry name" value="CAMP-DEPENDENT PROTEIN KINASE TYPE I REGULATORY SUBUNIT-RELATED"/>
    <property type="match status" value="1"/>
</dbReference>
<dbReference type="SUPFAM" id="SSF51206">
    <property type="entry name" value="cAMP-binding domain-like"/>
    <property type="match status" value="1"/>
</dbReference>
<dbReference type="GO" id="GO:0005829">
    <property type="term" value="C:cytosol"/>
    <property type="evidence" value="ECO:0007669"/>
    <property type="project" value="TreeGrafter"/>
</dbReference>
<dbReference type="PANTHER" id="PTHR11635">
    <property type="entry name" value="CAMP-DEPENDENT PROTEIN KINASE REGULATORY CHAIN"/>
    <property type="match status" value="1"/>
</dbReference>
<dbReference type="InterPro" id="IPR011992">
    <property type="entry name" value="EF-hand-dom_pair"/>
</dbReference>